<evidence type="ECO:0008006" key="2">
    <source>
        <dbReference type="Google" id="ProtNLM"/>
    </source>
</evidence>
<organism evidence="1">
    <name type="scientific">marine metagenome</name>
    <dbReference type="NCBI Taxonomy" id="408172"/>
    <lineage>
        <taxon>unclassified sequences</taxon>
        <taxon>metagenomes</taxon>
        <taxon>ecological metagenomes</taxon>
    </lineage>
</organism>
<sequence length="221" mass="25837">MEFLNSLRKRSKHYNSPFDHWELNEPLTEEAIKEICKTEIIDLTKMSINYDGTRAIDGGAGKFREGISDGGKAIKFRCFIGKDNSKDFPNIINLIEELRSKDTYGYIGELIKKDLYNSYVRVEVICDRQGFWLKPHCDIKEKLISGLVFVNPFNESENLGTDLYDEKLNKVKTIPYKNNYGYFFTSGPNTWHGMEKKEIKKERRCLQVNYVTFKTDWKVQS</sequence>
<dbReference type="EMBL" id="UINC01057460">
    <property type="protein sequence ID" value="SVB78629.1"/>
    <property type="molecule type" value="Genomic_DNA"/>
</dbReference>
<proteinExistence type="predicted"/>
<reference evidence="1" key="1">
    <citation type="submission" date="2018-05" db="EMBL/GenBank/DDBJ databases">
        <authorList>
            <person name="Lanie J.A."/>
            <person name="Ng W.-L."/>
            <person name="Kazmierczak K.M."/>
            <person name="Andrzejewski T.M."/>
            <person name="Davidsen T.M."/>
            <person name="Wayne K.J."/>
            <person name="Tettelin H."/>
            <person name="Glass J.I."/>
            <person name="Rusch D."/>
            <person name="Podicherti R."/>
            <person name="Tsui H.-C.T."/>
            <person name="Winkler M.E."/>
        </authorList>
    </citation>
    <scope>NUCLEOTIDE SEQUENCE</scope>
</reference>
<dbReference type="AlphaFoldDB" id="A0A382GUJ4"/>
<protein>
    <recommendedName>
        <fullName evidence="2">Prolyl 4-hydroxylase alpha subunit Fe(2+) 2OG dioxygenase domain-containing protein</fullName>
    </recommendedName>
</protein>
<evidence type="ECO:0000313" key="1">
    <source>
        <dbReference type="EMBL" id="SVB78629.1"/>
    </source>
</evidence>
<dbReference type="Gene3D" id="2.60.120.620">
    <property type="entry name" value="q2cbj1_9rhob like domain"/>
    <property type="match status" value="1"/>
</dbReference>
<accession>A0A382GUJ4</accession>
<name>A0A382GUJ4_9ZZZZ</name>
<gene>
    <name evidence="1" type="ORF">METZ01_LOCUS231483</name>
</gene>